<feature type="compositionally biased region" description="Polar residues" evidence="1">
    <location>
        <begin position="76"/>
        <end position="95"/>
    </location>
</feature>
<sequence length="95" mass="10085">MGQPDPRSWDMATQSLFAGLQLLPHESGPPVECELCHDEAEDSHEVYHDRTDRSPAPSSSSSDKSSEIISSQDSSGATSVSQTDVGLPSSRVTPG</sequence>
<dbReference type="AlphaFoldDB" id="A0AAD6GX28"/>
<feature type="compositionally biased region" description="Low complexity" evidence="1">
    <location>
        <begin position="54"/>
        <end position="75"/>
    </location>
</feature>
<keyword evidence="3" id="KW-1185">Reference proteome</keyword>
<reference evidence="2 3" key="1">
    <citation type="journal article" date="2023" name="IMA Fungus">
        <title>Comparative genomic study of the Penicillium genus elucidates a diverse pangenome and 15 lateral gene transfer events.</title>
        <authorList>
            <person name="Petersen C."/>
            <person name="Sorensen T."/>
            <person name="Nielsen M.R."/>
            <person name="Sondergaard T.E."/>
            <person name="Sorensen J.L."/>
            <person name="Fitzpatrick D.A."/>
            <person name="Frisvad J.C."/>
            <person name="Nielsen K.L."/>
        </authorList>
    </citation>
    <scope>NUCLEOTIDE SEQUENCE [LARGE SCALE GENOMIC DNA]</scope>
    <source>
        <strain evidence="2 3">IBT 29057</strain>
    </source>
</reference>
<name>A0AAD6GX28_9EURO</name>
<evidence type="ECO:0000313" key="3">
    <source>
        <dbReference type="Proteomes" id="UP001216150"/>
    </source>
</evidence>
<accession>A0AAD6GX28</accession>
<dbReference type="Proteomes" id="UP001216150">
    <property type="component" value="Unassembled WGS sequence"/>
</dbReference>
<organism evidence="2 3">
    <name type="scientific">Penicillium hetheringtonii</name>
    <dbReference type="NCBI Taxonomy" id="911720"/>
    <lineage>
        <taxon>Eukaryota</taxon>
        <taxon>Fungi</taxon>
        <taxon>Dikarya</taxon>
        <taxon>Ascomycota</taxon>
        <taxon>Pezizomycotina</taxon>
        <taxon>Eurotiomycetes</taxon>
        <taxon>Eurotiomycetidae</taxon>
        <taxon>Eurotiales</taxon>
        <taxon>Aspergillaceae</taxon>
        <taxon>Penicillium</taxon>
    </lineage>
</organism>
<feature type="region of interest" description="Disordered" evidence="1">
    <location>
        <begin position="38"/>
        <end position="95"/>
    </location>
</feature>
<proteinExistence type="predicted"/>
<protein>
    <submittedName>
        <fullName evidence="2">Uncharacterized protein</fullName>
    </submittedName>
</protein>
<gene>
    <name evidence="2" type="ORF">N7450_003379</name>
</gene>
<evidence type="ECO:0000313" key="2">
    <source>
        <dbReference type="EMBL" id="KAJ5596921.1"/>
    </source>
</evidence>
<comment type="caution">
    <text evidence="2">The sequence shown here is derived from an EMBL/GenBank/DDBJ whole genome shotgun (WGS) entry which is preliminary data.</text>
</comment>
<feature type="compositionally biased region" description="Basic and acidic residues" evidence="1">
    <location>
        <begin position="38"/>
        <end position="53"/>
    </location>
</feature>
<evidence type="ECO:0000256" key="1">
    <source>
        <dbReference type="SAM" id="MobiDB-lite"/>
    </source>
</evidence>
<dbReference type="EMBL" id="JAQJAC010000002">
    <property type="protein sequence ID" value="KAJ5596921.1"/>
    <property type="molecule type" value="Genomic_DNA"/>
</dbReference>